<evidence type="ECO:0000256" key="1">
    <source>
        <dbReference type="SAM" id="Phobius"/>
    </source>
</evidence>
<reference evidence="4" key="1">
    <citation type="submission" date="2017-02" db="EMBL/GenBank/DDBJ databases">
        <authorList>
            <person name="Varghese N."/>
            <person name="Submissions S."/>
        </authorList>
    </citation>
    <scope>NUCLEOTIDE SEQUENCE [LARGE SCALE GENOMIC DNA]</scope>
    <source>
        <strain evidence="4">DSM 22270</strain>
    </source>
</reference>
<dbReference type="OrthoDB" id="1492850at2"/>
<protein>
    <submittedName>
        <fullName evidence="3">Caspase domain-containing protein</fullName>
    </submittedName>
</protein>
<evidence type="ECO:0000259" key="2">
    <source>
        <dbReference type="Pfam" id="PF00656"/>
    </source>
</evidence>
<dbReference type="Proteomes" id="UP000190897">
    <property type="component" value="Unassembled WGS sequence"/>
</dbReference>
<feature type="transmembrane region" description="Helical" evidence="1">
    <location>
        <begin position="519"/>
        <end position="538"/>
    </location>
</feature>
<evidence type="ECO:0000313" key="4">
    <source>
        <dbReference type="Proteomes" id="UP000190897"/>
    </source>
</evidence>
<keyword evidence="1" id="KW-0812">Transmembrane</keyword>
<dbReference type="Gene3D" id="3.40.50.1460">
    <property type="match status" value="1"/>
</dbReference>
<organism evidence="3 4">
    <name type="scientific">Dyadobacter psychrophilus</name>
    <dbReference type="NCBI Taxonomy" id="651661"/>
    <lineage>
        <taxon>Bacteria</taxon>
        <taxon>Pseudomonadati</taxon>
        <taxon>Bacteroidota</taxon>
        <taxon>Cytophagia</taxon>
        <taxon>Cytophagales</taxon>
        <taxon>Spirosomataceae</taxon>
        <taxon>Dyadobacter</taxon>
    </lineage>
</organism>
<dbReference type="AlphaFoldDB" id="A0A1T5HFZ3"/>
<evidence type="ECO:0000313" key="3">
    <source>
        <dbReference type="EMBL" id="SKC19586.1"/>
    </source>
</evidence>
<dbReference type="InterPro" id="IPR011600">
    <property type="entry name" value="Pept_C14_caspase"/>
</dbReference>
<keyword evidence="4" id="KW-1185">Reference proteome</keyword>
<gene>
    <name evidence="3" type="ORF">SAMN05660293_05490</name>
</gene>
<feature type="domain" description="Peptidase C14 caspase" evidence="2">
    <location>
        <begin position="85"/>
        <end position="227"/>
    </location>
</feature>
<dbReference type="GO" id="GO:0006508">
    <property type="term" value="P:proteolysis"/>
    <property type="evidence" value="ECO:0007669"/>
    <property type="project" value="InterPro"/>
</dbReference>
<keyword evidence="1" id="KW-0472">Membrane</keyword>
<proteinExistence type="predicted"/>
<keyword evidence="1" id="KW-1133">Transmembrane helix</keyword>
<accession>A0A1T5HFZ3</accession>
<dbReference type="EMBL" id="FUZA01000014">
    <property type="protein sequence ID" value="SKC19586.1"/>
    <property type="molecule type" value="Genomic_DNA"/>
</dbReference>
<dbReference type="RefSeq" id="WP_082217912.1">
    <property type="nucleotide sequence ID" value="NZ_FUZA01000014.1"/>
</dbReference>
<dbReference type="STRING" id="651661.SAMN05660293_05490"/>
<sequence length="542" mass="62871">MAIQRFDQEGYSTPRSDVLVIILGASEFPKSSFESNIAFANAADEISRYFLRKSSFNINPDNLLNRFNDPRSSSSILKDIGNFIRTRVDELREEGTSVTDLIMYYVGHGAFEKNEYYLAIQDTTNSHKAWSSIQAGALNSVFGEYAAWLRIVIILDACFSAGLASQMQGSYFELVKVNLAKKRIATKGISILASSSKDEVSMVTREGNLTMFTKALLLVLKNGSPDVNSSRLTLETIHFLLQLKCEELYESDAIQPQIHSPKQPEGVVAQVELFPNAYYEKEKEFEKLKKDIIIRQDIELATTTRKEEIRKQQLLEATEEELRLKKMFEHQDAIKQKIINEEIKLHNEINEHEDAYRIEAEQVTGRQLNWKLLDMWLQNKQLEKNGAILRKEKEQAGIESYIQVINRNIEIYDRKRSNNEGNYQELSETLFEFYEKRKQNEVQLKEVIYEIAKYKSEYNVYTSIFSGKLRAEFEQHISKNLPTDITFQSIVDNYSQRDYKKLKRGLDRQYFVEKTKSNLIFALYILFLILVVYSCFSVEVNS</sequence>
<dbReference type="GO" id="GO:0004197">
    <property type="term" value="F:cysteine-type endopeptidase activity"/>
    <property type="evidence" value="ECO:0007669"/>
    <property type="project" value="InterPro"/>
</dbReference>
<dbReference type="Pfam" id="PF00656">
    <property type="entry name" value="Peptidase_C14"/>
    <property type="match status" value="1"/>
</dbReference>
<name>A0A1T5HFZ3_9BACT</name>